<name>A0A2Z7A6P5_9LAMI</name>
<feature type="region of interest" description="Disordered" evidence="2">
    <location>
        <begin position="281"/>
        <end position="302"/>
    </location>
</feature>
<evidence type="ECO:0000256" key="1">
    <source>
        <dbReference type="SAM" id="Coils"/>
    </source>
</evidence>
<feature type="region of interest" description="Disordered" evidence="2">
    <location>
        <begin position="39"/>
        <end position="70"/>
    </location>
</feature>
<feature type="compositionally biased region" description="Basic and acidic residues" evidence="2">
    <location>
        <begin position="440"/>
        <end position="459"/>
    </location>
</feature>
<feature type="region of interest" description="Disordered" evidence="2">
    <location>
        <begin position="391"/>
        <end position="469"/>
    </location>
</feature>
<dbReference type="AlphaFoldDB" id="A0A2Z7A6P5"/>
<dbReference type="EMBL" id="KV020370">
    <property type="protein sequence ID" value="KZV14580.1"/>
    <property type="molecule type" value="Genomic_DNA"/>
</dbReference>
<evidence type="ECO:0000256" key="2">
    <source>
        <dbReference type="SAM" id="MobiDB-lite"/>
    </source>
</evidence>
<organism evidence="3 4">
    <name type="scientific">Dorcoceras hygrometricum</name>
    <dbReference type="NCBI Taxonomy" id="472368"/>
    <lineage>
        <taxon>Eukaryota</taxon>
        <taxon>Viridiplantae</taxon>
        <taxon>Streptophyta</taxon>
        <taxon>Embryophyta</taxon>
        <taxon>Tracheophyta</taxon>
        <taxon>Spermatophyta</taxon>
        <taxon>Magnoliopsida</taxon>
        <taxon>eudicotyledons</taxon>
        <taxon>Gunneridae</taxon>
        <taxon>Pentapetalae</taxon>
        <taxon>asterids</taxon>
        <taxon>lamiids</taxon>
        <taxon>Lamiales</taxon>
        <taxon>Gesneriaceae</taxon>
        <taxon>Didymocarpoideae</taxon>
        <taxon>Trichosporeae</taxon>
        <taxon>Loxocarpinae</taxon>
        <taxon>Dorcoceras</taxon>
    </lineage>
</organism>
<reference evidence="3 4" key="1">
    <citation type="journal article" date="2015" name="Proc. Natl. Acad. Sci. U.S.A.">
        <title>The resurrection genome of Boea hygrometrica: A blueprint for survival of dehydration.</title>
        <authorList>
            <person name="Xiao L."/>
            <person name="Yang G."/>
            <person name="Zhang L."/>
            <person name="Yang X."/>
            <person name="Zhao S."/>
            <person name="Ji Z."/>
            <person name="Zhou Q."/>
            <person name="Hu M."/>
            <person name="Wang Y."/>
            <person name="Chen M."/>
            <person name="Xu Y."/>
            <person name="Jin H."/>
            <person name="Xiao X."/>
            <person name="Hu G."/>
            <person name="Bao F."/>
            <person name="Hu Y."/>
            <person name="Wan P."/>
            <person name="Li L."/>
            <person name="Deng X."/>
            <person name="Kuang T."/>
            <person name="Xiang C."/>
            <person name="Zhu J.K."/>
            <person name="Oliver M.J."/>
            <person name="He Y."/>
        </authorList>
    </citation>
    <scope>NUCLEOTIDE SEQUENCE [LARGE SCALE GENOMIC DNA]</scope>
    <source>
        <strain evidence="4">cv. XS01</strain>
    </source>
</reference>
<gene>
    <name evidence="3" type="ORF">F511_42411</name>
</gene>
<evidence type="ECO:0000313" key="4">
    <source>
        <dbReference type="Proteomes" id="UP000250235"/>
    </source>
</evidence>
<feature type="compositionally biased region" description="Basic and acidic residues" evidence="2">
    <location>
        <begin position="40"/>
        <end position="49"/>
    </location>
</feature>
<sequence length="469" mass="53089">MSNVEQEADNSKCNSEESDVMLKNQQMVRVQQMATVEWIQQKRKDKDSADDISSSSSDSEQEEVHCLMDDQTSDDEVFNFSNIEFTCEDLVQALNDMVHEYKSLSHTFEEIKAENATLKNSSVESSSDELEDADSLKTELSKLKIENYLLRNESSEIKAEVEKLTKEMSSWNQSARALHKLQESHKSVNDKSGLGFSSGESSEGETSTQSQSAYDKFNKMSFVKSNVIYDCYESITFDDQNFPKLNDNGKAGIGFSKPDSSKPIWLKNKLDKEKVKADQKPFVPNQPWRSSKKAKSGWTKTQPRRDLVDDIQTLRFNEFKKVVLEQGVNAGSDSVEIRKEIKSLDAKINSLDEQVAAIRSEQLEFQTKIAADLLSLSTQLGDLVDYIRGGDAKKGEGSSSRRPLPPPDNQGEGSGNRTSGDTVRTTEIPQRYIDNAQRNILERLMDADRERQMERERGSRSGSTKRRRY</sequence>
<feature type="region of interest" description="Disordered" evidence="2">
    <location>
        <begin position="181"/>
        <end position="211"/>
    </location>
</feature>
<accession>A0A2Z7A6P5</accession>
<feature type="compositionally biased region" description="Low complexity" evidence="2">
    <location>
        <begin position="197"/>
        <end position="211"/>
    </location>
</feature>
<feature type="coiled-coil region" evidence="1">
    <location>
        <begin position="133"/>
        <end position="174"/>
    </location>
</feature>
<feature type="coiled-coil region" evidence="1">
    <location>
        <begin position="334"/>
        <end position="361"/>
    </location>
</feature>
<feature type="region of interest" description="Disordered" evidence="2">
    <location>
        <begin position="1"/>
        <end position="20"/>
    </location>
</feature>
<evidence type="ECO:0000313" key="3">
    <source>
        <dbReference type="EMBL" id="KZV14580.1"/>
    </source>
</evidence>
<keyword evidence="1" id="KW-0175">Coiled coil</keyword>
<feature type="compositionally biased region" description="Polar residues" evidence="2">
    <location>
        <begin position="415"/>
        <end position="428"/>
    </location>
</feature>
<proteinExistence type="predicted"/>
<protein>
    <submittedName>
        <fullName evidence="3">Uncharacterized protein</fullName>
    </submittedName>
</protein>
<keyword evidence="4" id="KW-1185">Reference proteome</keyword>
<dbReference type="Proteomes" id="UP000250235">
    <property type="component" value="Unassembled WGS sequence"/>
</dbReference>